<evidence type="ECO:0000313" key="9">
    <source>
        <dbReference type="EMBL" id="CAL7950380.1"/>
    </source>
</evidence>
<proteinExistence type="predicted"/>
<evidence type="ECO:0000256" key="5">
    <source>
        <dbReference type="ARBA" id="ARBA00023136"/>
    </source>
</evidence>
<protein>
    <recommendedName>
        <fullName evidence="11">Gustatory receptor</fullName>
    </recommendedName>
</protein>
<keyword evidence="3 8" id="KW-0812">Transmembrane</keyword>
<dbReference type="EMBL" id="CAXAJV020001300">
    <property type="protein sequence ID" value="CAL7950380.1"/>
    <property type="molecule type" value="Genomic_DNA"/>
</dbReference>
<keyword evidence="4 8" id="KW-1133">Transmembrane helix</keyword>
<dbReference type="PANTHER" id="PTHR21143:SF134">
    <property type="entry name" value="GUSTATORY RECEPTOR"/>
    <property type="match status" value="1"/>
</dbReference>
<evidence type="ECO:0000256" key="4">
    <source>
        <dbReference type="ARBA" id="ARBA00022989"/>
    </source>
</evidence>
<evidence type="ECO:0008006" key="11">
    <source>
        <dbReference type="Google" id="ProtNLM"/>
    </source>
</evidence>
<evidence type="ECO:0000256" key="1">
    <source>
        <dbReference type="ARBA" id="ARBA00004651"/>
    </source>
</evidence>
<name>A0ABP1PAT6_XYLVO</name>
<evidence type="ECO:0000256" key="2">
    <source>
        <dbReference type="ARBA" id="ARBA00022475"/>
    </source>
</evidence>
<evidence type="ECO:0000256" key="6">
    <source>
        <dbReference type="ARBA" id="ARBA00023170"/>
    </source>
</evidence>
<feature type="transmembrane region" description="Helical" evidence="8">
    <location>
        <begin position="175"/>
        <end position="193"/>
    </location>
</feature>
<keyword evidence="6" id="KW-0675">Receptor</keyword>
<evidence type="ECO:0000256" key="8">
    <source>
        <dbReference type="SAM" id="Phobius"/>
    </source>
</evidence>
<comment type="caution">
    <text evidence="9">The sequence shown here is derived from an EMBL/GenBank/DDBJ whole genome shotgun (WGS) entry which is preliminary data.</text>
</comment>
<keyword evidence="5 8" id="KW-0472">Membrane</keyword>
<comment type="subcellular location">
    <subcellularLocation>
        <location evidence="1">Cell membrane</location>
        <topology evidence="1">Multi-pass membrane protein</topology>
    </subcellularLocation>
</comment>
<dbReference type="InterPro" id="IPR013604">
    <property type="entry name" value="7TM_chemorcpt"/>
</dbReference>
<organism evidence="9 10">
    <name type="scientific">Xylocopa violacea</name>
    <name type="common">Violet carpenter bee</name>
    <name type="synonym">Apis violacea</name>
    <dbReference type="NCBI Taxonomy" id="135666"/>
    <lineage>
        <taxon>Eukaryota</taxon>
        <taxon>Metazoa</taxon>
        <taxon>Ecdysozoa</taxon>
        <taxon>Arthropoda</taxon>
        <taxon>Hexapoda</taxon>
        <taxon>Insecta</taxon>
        <taxon>Pterygota</taxon>
        <taxon>Neoptera</taxon>
        <taxon>Endopterygota</taxon>
        <taxon>Hymenoptera</taxon>
        <taxon>Apocrita</taxon>
        <taxon>Aculeata</taxon>
        <taxon>Apoidea</taxon>
        <taxon>Anthophila</taxon>
        <taxon>Apidae</taxon>
        <taxon>Xylocopa</taxon>
        <taxon>Xylocopa</taxon>
    </lineage>
</organism>
<sequence length="273" mass="31737">MESVSKVSQMLPAEFFTKSAKVIFVKDAILSIPPFVHLPYLIWIGDPILMTICWYIFFGVMIINCLYTNNLYVLNGCLQLINDSLVRIRETLINDERHLLRRVYHKQKNPVLLSKLGTLKKQHLKVCEVLQTLNDSFSMQNIIIVTLLAADITFNMYIYFVVYNKGGRIRTWKSFRLLFMIYHCSHIVMMVWYTESIRIRIEQIGSNIHRTIVHTFDEQVITELEMFSMQVLQKDSTLVAKGLVIDATLLTKVLCSITTFMLILIQFSLAKPC</sequence>
<feature type="transmembrane region" description="Helical" evidence="8">
    <location>
        <begin position="40"/>
        <end position="63"/>
    </location>
</feature>
<dbReference type="Pfam" id="PF08395">
    <property type="entry name" value="7tm_7"/>
    <property type="match status" value="1"/>
</dbReference>
<feature type="transmembrane region" description="Helical" evidence="8">
    <location>
        <begin position="249"/>
        <end position="270"/>
    </location>
</feature>
<evidence type="ECO:0000313" key="10">
    <source>
        <dbReference type="Proteomes" id="UP001642520"/>
    </source>
</evidence>
<dbReference type="Proteomes" id="UP001642520">
    <property type="component" value="Unassembled WGS sequence"/>
</dbReference>
<dbReference type="PANTHER" id="PTHR21143">
    <property type="entry name" value="INVERTEBRATE GUSTATORY RECEPTOR"/>
    <property type="match status" value="1"/>
</dbReference>
<keyword evidence="10" id="KW-1185">Reference proteome</keyword>
<evidence type="ECO:0000256" key="7">
    <source>
        <dbReference type="ARBA" id="ARBA00023224"/>
    </source>
</evidence>
<keyword evidence="7" id="KW-0807">Transducer</keyword>
<reference evidence="9 10" key="1">
    <citation type="submission" date="2024-08" db="EMBL/GenBank/DDBJ databases">
        <authorList>
            <person name="Will J Nash"/>
            <person name="Angela Man"/>
            <person name="Seanna McTaggart"/>
            <person name="Kendall Baker"/>
            <person name="Tom Barker"/>
            <person name="Leah Catchpole"/>
            <person name="Alex Durrant"/>
            <person name="Karim Gharbi"/>
            <person name="Naomi Irish"/>
            <person name="Gemy Kaithakottil"/>
            <person name="Debby Ku"/>
            <person name="Aaliyah Providence"/>
            <person name="Felix Shaw"/>
            <person name="David Swarbreck"/>
            <person name="Chris Watkins"/>
            <person name="Ann M. McCartney"/>
            <person name="Giulio Formenti"/>
            <person name="Alice Mouton"/>
            <person name="Noel Vella"/>
            <person name="Bjorn M von Reumont"/>
            <person name="Adriana Vella"/>
            <person name="Wilfried Haerty"/>
        </authorList>
    </citation>
    <scope>NUCLEOTIDE SEQUENCE [LARGE SCALE GENOMIC DNA]</scope>
</reference>
<accession>A0ABP1PAT6</accession>
<evidence type="ECO:0000256" key="3">
    <source>
        <dbReference type="ARBA" id="ARBA00022692"/>
    </source>
</evidence>
<gene>
    <name evidence="9" type="ORF">XYLVIOL_LOCUS9925</name>
</gene>
<keyword evidence="2" id="KW-1003">Cell membrane</keyword>
<feature type="transmembrane region" description="Helical" evidence="8">
    <location>
        <begin position="142"/>
        <end position="163"/>
    </location>
</feature>